<reference evidence="2" key="2">
    <citation type="journal article" date="2021" name="Microbiome">
        <title>Successional dynamics and alternative stable states in a saline activated sludge microbial community over 9 years.</title>
        <authorList>
            <person name="Wang Y."/>
            <person name="Ye J."/>
            <person name="Ju F."/>
            <person name="Liu L."/>
            <person name="Boyd J.A."/>
            <person name="Deng Y."/>
            <person name="Parks D.H."/>
            <person name="Jiang X."/>
            <person name="Yin X."/>
            <person name="Woodcroft B.J."/>
            <person name="Tyson G.W."/>
            <person name="Hugenholtz P."/>
            <person name="Polz M.F."/>
            <person name="Zhang T."/>
        </authorList>
    </citation>
    <scope>NUCLEOTIDE SEQUENCE</scope>
    <source>
        <strain evidence="2">HKST-UBA02</strain>
    </source>
</reference>
<protein>
    <submittedName>
        <fullName evidence="2">IPT/TIG domain-containing protein</fullName>
    </submittedName>
</protein>
<dbReference type="InterPro" id="IPR002909">
    <property type="entry name" value="IPT_dom"/>
</dbReference>
<dbReference type="Gene3D" id="2.130.10.10">
    <property type="entry name" value="YVTN repeat-like/Quinoprotein amine dehydrogenase"/>
    <property type="match status" value="1"/>
</dbReference>
<reference evidence="2" key="1">
    <citation type="submission" date="2020-04" db="EMBL/GenBank/DDBJ databases">
        <authorList>
            <person name="Zhang T."/>
        </authorList>
    </citation>
    <scope>NUCLEOTIDE SEQUENCE</scope>
    <source>
        <strain evidence="2">HKST-UBA02</strain>
    </source>
</reference>
<dbReference type="Gene3D" id="2.60.40.10">
    <property type="entry name" value="Immunoglobulins"/>
    <property type="match status" value="1"/>
</dbReference>
<dbReference type="InterPro" id="IPR011048">
    <property type="entry name" value="Haem_d1_sf"/>
</dbReference>
<comment type="caution">
    <text evidence="2">The sequence shown here is derived from an EMBL/GenBank/DDBJ whole genome shotgun (WGS) entry which is preliminary data.</text>
</comment>
<evidence type="ECO:0000259" key="1">
    <source>
        <dbReference type="Pfam" id="PF01833"/>
    </source>
</evidence>
<evidence type="ECO:0000313" key="2">
    <source>
        <dbReference type="EMBL" id="MCA9755048.1"/>
    </source>
</evidence>
<feature type="domain" description="IPT/TIG" evidence="1">
    <location>
        <begin position="313"/>
        <end position="386"/>
    </location>
</feature>
<name>A0A956SE73_UNCEI</name>
<dbReference type="InterPro" id="IPR015943">
    <property type="entry name" value="WD40/YVTN_repeat-like_dom_sf"/>
</dbReference>
<gene>
    <name evidence="2" type="ORF">KDA27_04535</name>
</gene>
<evidence type="ECO:0000313" key="3">
    <source>
        <dbReference type="Proteomes" id="UP000739538"/>
    </source>
</evidence>
<dbReference type="SUPFAM" id="SSF51004">
    <property type="entry name" value="C-terminal (heme d1) domain of cytochrome cd1-nitrite reductase"/>
    <property type="match status" value="1"/>
</dbReference>
<dbReference type="EMBL" id="JAGQHS010000014">
    <property type="protein sequence ID" value="MCA9755048.1"/>
    <property type="molecule type" value="Genomic_DNA"/>
</dbReference>
<dbReference type="InterPro" id="IPR013783">
    <property type="entry name" value="Ig-like_fold"/>
</dbReference>
<organism evidence="2 3">
    <name type="scientific">Eiseniibacteriota bacterium</name>
    <dbReference type="NCBI Taxonomy" id="2212470"/>
    <lineage>
        <taxon>Bacteria</taxon>
        <taxon>Candidatus Eiseniibacteriota</taxon>
    </lineage>
</organism>
<dbReference type="Proteomes" id="UP000739538">
    <property type="component" value="Unassembled WGS sequence"/>
</dbReference>
<dbReference type="AlphaFoldDB" id="A0A956SE73"/>
<dbReference type="Pfam" id="PF01833">
    <property type="entry name" value="TIG"/>
    <property type="match status" value="1"/>
</dbReference>
<dbReference type="SUPFAM" id="SSF81296">
    <property type="entry name" value="E set domains"/>
    <property type="match status" value="3"/>
</dbReference>
<proteinExistence type="predicted"/>
<dbReference type="InterPro" id="IPR014756">
    <property type="entry name" value="Ig_E-set"/>
</dbReference>
<accession>A0A956SE73</accession>
<sequence length="701" mass="74603">MIGARLRIALTYTGVVLVTALAPIGCGDDKTTGPASLVNMEVVSVAPSSLESSEPTELSVSGARFNEDSVVLWDGQVLETAFVDPTSLTAWVTANHLRTSRSVPLAVSDTTGHHRTSNVVHVDVRLPSPTPEVSLLLPRSADRGEPGVSVGLFGHGFTESTEVFVDGWRRSVEFVTARLIRVHLDTNDLAEPGTLLFRIENPAPGGGAVEAEFQVVEAAGPLVLLEVSPPRISRGDTNVALHLVGSGFRSWTTVFVDGEEVPATYDSPNSLTLPFGNRASRAGTYEFMVEVSPDQRAGPVYLTVVGNNPDPVPETVTPTFVRPGEGPVTFTIRGAGFVWGTEVFVEGAPVEATYHTSERLTFVLGAERLSEAAALTVTVSNAGAGSGEVPVGSIEVQEPLDYITYDLCFDAARNVLYAAASGNFADGVLVVDVDTWTLERVLDIGLQADNVALSDDGRYLYVGFRQDPIFRRFDLEADVVDLEVGLTDAVFDDPVFAERIVPIPGTSRSCVVIPSITGTWRYGDGVQVFDDGVRLPEAIGHFGDPTVSSIVVDPSGEVAYGANLGISSNILTVIGLTENGAEVRETHPGLIASYGGELLLLGDRLYTSPGSVIDVPTRTRVGDFRDASSRQPPVAAEGLIFLLRGGSNDVYEVVGYDPGTYLPVRRGAFGPISDEVTAFEYVGGGRFAISTESLIYRVDVP</sequence>